<dbReference type="HOGENOM" id="CLU_001724_11_1_1"/>
<evidence type="ECO:0000313" key="3">
    <source>
        <dbReference type="EMBL" id="ERN09324.1"/>
    </source>
</evidence>
<dbReference type="PANTHER" id="PTHR11926">
    <property type="entry name" value="GLUCOSYL/GLUCURONOSYL TRANSFERASES"/>
    <property type="match status" value="1"/>
</dbReference>
<dbReference type="InterPro" id="IPR002213">
    <property type="entry name" value="UDP_glucos_trans"/>
</dbReference>
<name>W1PNE6_AMBTC</name>
<dbReference type="Gramene" id="ERN09324">
    <property type="protein sequence ID" value="ERN09324"/>
    <property type="gene ID" value="AMTR_s00427p00007990"/>
</dbReference>
<sequence length="110" mass="12663">GCFLTHSGWNSTIESISNGVLMICWPFFGDRPTICRYVCKEWGIGMEINNDVKREEVKALVRQLMEGEKGKEMQLKAKKWKEISKTVVQLGGSSYNNLERLIKQVLPEKR</sequence>
<evidence type="ECO:0000256" key="2">
    <source>
        <dbReference type="ARBA" id="ARBA00022679"/>
    </source>
</evidence>
<dbReference type="Gene3D" id="3.40.50.2000">
    <property type="entry name" value="Glycogen Phosphorylase B"/>
    <property type="match status" value="2"/>
</dbReference>
<dbReference type="Pfam" id="PF00201">
    <property type="entry name" value="UDPGT"/>
    <property type="match status" value="1"/>
</dbReference>
<evidence type="ECO:0000313" key="4">
    <source>
        <dbReference type="Proteomes" id="UP000017836"/>
    </source>
</evidence>
<gene>
    <name evidence="3" type="ORF">AMTR_s00427p00007990</name>
</gene>
<comment type="similarity">
    <text evidence="1">Belongs to the UDP-glycosyltransferase family.</text>
</comment>
<dbReference type="PANTHER" id="PTHR11926:SF1498">
    <property type="entry name" value="GLYCOSYLTRANSFERASE"/>
    <property type="match status" value="1"/>
</dbReference>
<dbReference type="eggNOG" id="KOG1192">
    <property type="taxonomic scope" value="Eukaryota"/>
</dbReference>
<dbReference type="SUPFAM" id="SSF53756">
    <property type="entry name" value="UDP-Glycosyltransferase/glycogen phosphorylase"/>
    <property type="match status" value="1"/>
</dbReference>
<accession>W1PNE6</accession>
<keyword evidence="2" id="KW-0808">Transferase</keyword>
<evidence type="ECO:0000256" key="1">
    <source>
        <dbReference type="ARBA" id="ARBA00009995"/>
    </source>
</evidence>
<dbReference type="Proteomes" id="UP000017836">
    <property type="component" value="Unassembled WGS sequence"/>
</dbReference>
<reference evidence="4" key="1">
    <citation type="journal article" date="2013" name="Science">
        <title>The Amborella genome and the evolution of flowering plants.</title>
        <authorList>
            <consortium name="Amborella Genome Project"/>
        </authorList>
    </citation>
    <scope>NUCLEOTIDE SEQUENCE [LARGE SCALE GENOMIC DNA]</scope>
</reference>
<dbReference type="STRING" id="13333.W1PNE6"/>
<dbReference type="OMA" id="ACKICVE"/>
<protein>
    <submittedName>
        <fullName evidence="3">Uncharacterized protein</fullName>
    </submittedName>
</protein>
<organism evidence="3 4">
    <name type="scientific">Amborella trichopoda</name>
    <dbReference type="NCBI Taxonomy" id="13333"/>
    <lineage>
        <taxon>Eukaryota</taxon>
        <taxon>Viridiplantae</taxon>
        <taxon>Streptophyta</taxon>
        <taxon>Embryophyta</taxon>
        <taxon>Tracheophyta</taxon>
        <taxon>Spermatophyta</taxon>
        <taxon>Magnoliopsida</taxon>
        <taxon>Amborellales</taxon>
        <taxon>Amborellaceae</taxon>
        <taxon>Amborella</taxon>
    </lineage>
</organism>
<proteinExistence type="inferred from homology"/>
<dbReference type="EMBL" id="KI393001">
    <property type="protein sequence ID" value="ERN09324.1"/>
    <property type="molecule type" value="Genomic_DNA"/>
</dbReference>
<keyword evidence="4" id="KW-1185">Reference proteome</keyword>
<dbReference type="AlphaFoldDB" id="W1PNE6"/>
<feature type="non-terminal residue" evidence="3">
    <location>
        <position position="1"/>
    </location>
</feature>
<dbReference type="GO" id="GO:0008194">
    <property type="term" value="F:UDP-glycosyltransferase activity"/>
    <property type="evidence" value="ECO:0007669"/>
    <property type="project" value="InterPro"/>
</dbReference>